<evidence type="ECO:0000256" key="9">
    <source>
        <dbReference type="PROSITE-ProRule" id="PRU00508"/>
    </source>
</evidence>
<dbReference type="UniPathway" id="UPA00143"/>
<comment type="similarity">
    <text evidence="8 10">Belongs to the E3 ubiquitin-protein ligase UBR1-like family.</text>
</comment>
<dbReference type="CDD" id="cd19673">
    <property type="entry name" value="UBR-box_UBR3"/>
    <property type="match status" value="1"/>
</dbReference>
<feature type="region of interest" description="Disordered" evidence="11">
    <location>
        <begin position="1144"/>
        <end position="1164"/>
    </location>
</feature>
<gene>
    <name evidence="14 15 16" type="primary">LOC111014998</name>
</gene>
<evidence type="ECO:0000256" key="6">
    <source>
        <dbReference type="ARBA" id="ARBA00022786"/>
    </source>
</evidence>
<dbReference type="Gene3D" id="1.10.10.2670">
    <property type="entry name" value="E3 ubiquitin-protein ligase"/>
    <property type="match status" value="1"/>
</dbReference>
<dbReference type="InterPro" id="IPR055194">
    <property type="entry name" value="UBR1-like_WH"/>
</dbReference>
<evidence type="ECO:0000256" key="4">
    <source>
        <dbReference type="ARBA" id="ARBA00022723"/>
    </source>
</evidence>
<dbReference type="InterPro" id="IPR036390">
    <property type="entry name" value="WH_DNA-bd_sf"/>
</dbReference>
<dbReference type="KEGG" id="mcha:111014998"/>
<dbReference type="InterPro" id="IPR039164">
    <property type="entry name" value="UBR1-like"/>
</dbReference>
<comment type="pathway">
    <text evidence="2 10">Protein modification; protein ubiquitination.</text>
</comment>
<comment type="catalytic activity">
    <reaction evidence="1 10">
        <text>S-ubiquitinyl-[E2 ubiquitin-conjugating enzyme]-L-cysteine + [acceptor protein]-L-lysine = [E2 ubiquitin-conjugating enzyme]-L-cysteine + N(6)-ubiquitinyl-[acceptor protein]-L-lysine.</text>
        <dbReference type="EC" id="2.3.2.27"/>
    </reaction>
</comment>
<dbReference type="SMART" id="SM00396">
    <property type="entry name" value="ZnF_UBR1"/>
    <property type="match status" value="1"/>
</dbReference>
<reference evidence="14 15" key="1">
    <citation type="submission" date="2025-04" db="UniProtKB">
        <authorList>
            <consortium name="RefSeq"/>
        </authorList>
    </citation>
    <scope>IDENTIFICATION</scope>
    <source>
        <strain evidence="14 15">OHB3-1</strain>
    </source>
</reference>
<dbReference type="GO" id="GO:0016567">
    <property type="term" value="P:protein ubiquitination"/>
    <property type="evidence" value="ECO:0007669"/>
    <property type="project" value="UniProtKB-UniRule"/>
</dbReference>
<dbReference type="Proteomes" id="UP000504603">
    <property type="component" value="Unplaced"/>
</dbReference>
<feature type="compositionally biased region" description="Polar residues" evidence="11">
    <location>
        <begin position="1144"/>
        <end position="1155"/>
    </location>
</feature>
<feature type="domain" description="UBR-type" evidence="12">
    <location>
        <begin position="123"/>
        <end position="193"/>
    </location>
</feature>
<evidence type="ECO:0000313" key="14">
    <source>
        <dbReference type="RefSeq" id="XP_022145578.1"/>
    </source>
</evidence>
<feature type="zinc finger region" description="UBR-type" evidence="9">
    <location>
        <begin position="123"/>
        <end position="193"/>
    </location>
</feature>
<evidence type="ECO:0000256" key="8">
    <source>
        <dbReference type="ARBA" id="ARBA00046341"/>
    </source>
</evidence>
<dbReference type="GO" id="GO:0061630">
    <property type="term" value="F:ubiquitin protein ligase activity"/>
    <property type="evidence" value="ECO:0007669"/>
    <property type="project" value="UniProtKB-UniRule"/>
</dbReference>
<evidence type="ECO:0000256" key="5">
    <source>
        <dbReference type="ARBA" id="ARBA00022771"/>
    </source>
</evidence>
<organism evidence="13 16">
    <name type="scientific">Momordica charantia</name>
    <name type="common">Bitter gourd</name>
    <name type="synonym">Balsam pear</name>
    <dbReference type="NCBI Taxonomy" id="3673"/>
    <lineage>
        <taxon>Eukaryota</taxon>
        <taxon>Viridiplantae</taxon>
        <taxon>Streptophyta</taxon>
        <taxon>Embryophyta</taxon>
        <taxon>Tracheophyta</taxon>
        <taxon>Spermatophyta</taxon>
        <taxon>Magnoliopsida</taxon>
        <taxon>eudicotyledons</taxon>
        <taxon>Gunneridae</taxon>
        <taxon>Pentapetalae</taxon>
        <taxon>rosids</taxon>
        <taxon>fabids</taxon>
        <taxon>Cucurbitales</taxon>
        <taxon>Cucurbitaceae</taxon>
        <taxon>Momordiceae</taxon>
        <taxon>Momordica</taxon>
    </lineage>
</organism>
<keyword evidence="7 10" id="KW-0862">Zinc</keyword>
<evidence type="ECO:0000256" key="11">
    <source>
        <dbReference type="SAM" id="MobiDB-lite"/>
    </source>
</evidence>
<dbReference type="FunFam" id="2.10.110.30:FF:000002">
    <property type="entry name" value="Putative e3 ubiquitin-protein ligase ubr3"/>
    <property type="match status" value="1"/>
</dbReference>
<sequence>MDDMNIGSPSESAPLKPRDRIVRRLALLGVPEELLDQLQPGLVSFVKDNKILIPQLVSAILPTDVEVAEVIRDAKAGSKKSVAGPTMKNQFRESMVWLQWLMFEGEPTFALKNLSKMSFGQRGVCGAVWGHNDIAYRCRTCEHDPTCAICVPCFQSGNHKDHDYSIIYTGGGCCDCGDVTAWKREGFCSKHKGAERIQPLPEEFVESVGPILDALFTSWKNKLLSAEDISVEDPKLSDRVMEHKKVANELTFAVVEMLLDFCKYSESLLSFVSKRVISLAGFLDILVRLERLLTDIVVKKVHELLLKLLGEPIFKYEFAKVFLNYYPTVISEAIEEGSDHALKKYPLLPTFSVQIFTVPTLTPRLVEEMNLLSILLGCLEDIFISCVSEDGRLQVIKWSNLYETTIRVVEDIRFVMSHAVVPRYVIYEQQDILRTWLRLLTFVQGMDPQKRETGLHIEEENENVHLPFGLDHSVANIHTLLVNEAFSAASSSSSSEETADAMSFHAFKQNPDDMDSIRHAKVGRLSQESAACNVFGRSSTVTSASRVDEVCSDTISSTIMWLTYECLKVIDSWLGTENALGGFPNMFAENASMASSCKVYSLRKPSALESRKISSKVEKGKFIFEKVAGKSKDHNRQYSSRIYSGLQMSIDNEHGVSLGEDNQLMDVTNDTVTVEDYAMETDALHFLSFSAWPNIVYDVSSQDISIHIPLHRLLSLLLQKALRSSFSESVVPSATGASSSNLSFEYVDFFKSVLTDYHPYGFSAFVMEHPLRIKVFCAEVNAGMWRRNGDAALLSCELYRSIRWSEQCLELDLFLLQCCAAMAPPELYISRILERFRLLDYLSLNVERPSEYEPILVQEMLTLIIQVVNERRFCGLTVAESLKRELIYKLAIGDATHSQLVKALPRDLSKCHQLQEILDTIAVYSNPSGFNQGMYSLRWKYWKELDLYHPRWSLRDLQIAEERYLRSCGASALTSQLPKWTKIYPPFRGLARIATCKAVLQIIRAVLFYSVFTDKSTKSRAPDSVLLTALHLLALALDICFQRKESSDQSFCSEDSIPLLLFADEEVDEGLTYGLGRQSLLSLLILLMKMHKKEGRENLLEAGSCNLSSLVESLLKKFSEIDSRCMGKIRQHAPEILGYLSQSLPSSDPNSLSETSDSDKLKAKARERQAAILEKMRAEQYKFLASVDSSVEDDAEFGQESEKPSVSDSAEQSETVCSLCHDSSSSVPISYLILLQKSKLVSLIDRGTVSWDQPYWRDEHASSIPRRNLDQSELSTSSGGISSPQLAQLIQNAVKEYASHGLPGEVGAFLDFVKSHFPPLRNIQVPGTSNVKGEKIIFSFDTLEEDIYLSVRKEMHENMHSKLNEDENLSKVASSLVTEDSKSVLHVKYIAALSRELAENHSTSESAHNVSMPVESLQPTTFNEIDPVDCDGIYLSSCGHAVHQGCLDRYLSSLKERFARRIVFEGGHIVDPEQGEFLCPVCRRLANSTLPAFPREFQKFGNPSMSSIGSLSHVSGQSNKSTEEVNPLYVQKAVAFLQSTAKAVGKNKVLKDISVHRHRKVSRNLEAVSLVLSKLYFSGKQDKSISCTRVNPSILMWDTLKYSLVSMEIAARSKTDVNPNIGLNTLYKELKTSGGFILSLLLKVIQSIKCEDSLLLLQRFCGIQRFADSICSGVSNENANDSCGQGILHILTSLRVELPQFDIQFLSRGSDPVLAHDPFASVMWVLFCLPCPFLSCKESLISLVHIFYLVSVAQGIIASCMKYQSKIDGMGFSDCLIADICKIMGESEYARRYFVSDYTEPSCNVKDMIRSLTFTYLRRCALLLKLLNSSARAPIFDGETALERYLAVDDMIDNIALELNEIGKLEKIFKIPPLDVVLKDEASRSLVWKWFCHFNREFEFQRSKNLKHCTPAVPFQLIRLPHVYHDLLQRYIKKRCPDCKHVIDDPALCLLCGRLCSPSWKSCCRESGCQAHANICAAGTGVFLLIRRTTILLQRSARQAPWPSPYLDAFGEEDIEMRRGKPLYLNEERYAALSYMVACHGLDRSSKVLGQTTIGSIFMI</sequence>
<dbReference type="PROSITE" id="PS51157">
    <property type="entry name" value="ZF_UBR"/>
    <property type="match status" value="1"/>
</dbReference>
<evidence type="ECO:0000256" key="7">
    <source>
        <dbReference type="ARBA" id="ARBA00022833"/>
    </source>
</evidence>
<keyword evidence="4 10" id="KW-0479">Metal-binding</keyword>
<dbReference type="RefSeq" id="XP_022145579.1">
    <property type="nucleotide sequence ID" value="XM_022289887.1"/>
</dbReference>
<dbReference type="GO" id="GO:0071596">
    <property type="term" value="P:ubiquitin-dependent protein catabolic process via the N-end rule pathway"/>
    <property type="evidence" value="ECO:0007669"/>
    <property type="project" value="UniProtKB-UniRule"/>
</dbReference>
<dbReference type="RefSeq" id="XP_022145580.1">
    <property type="nucleotide sequence ID" value="XM_022289888.1"/>
</dbReference>
<dbReference type="Gene3D" id="2.10.110.30">
    <property type="match status" value="1"/>
</dbReference>
<accession>A0A6J1CUV9</accession>
<keyword evidence="5 10" id="KW-0863">Zinc-finger</keyword>
<dbReference type="Pfam" id="PF02207">
    <property type="entry name" value="zf-UBR"/>
    <property type="match status" value="1"/>
</dbReference>
<keyword evidence="3 10" id="KW-0808">Transferase</keyword>
<evidence type="ECO:0000256" key="3">
    <source>
        <dbReference type="ARBA" id="ARBA00022679"/>
    </source>
</evidence>
<proteinExistence type="inferred from homology"/>
<dbReference type="GO" id="GO:0000151">
    <property type="term" value="C:ubiquitin ligase complex"/>
    <property type="evidence" value="ECO:0007669"/>
    <property type="project" value="TreeGrafter"/>
</dbReference>
<protein>
    <recommendedName>
        <fullName evidence="10">E3 ubiquitin-protein ligase</fullName>
        <ecNumber evidence="10">2.3.2.27</ecNumber>
    </recommendedName>
</protein>
<dbReference type="Pfam" id="PF18995">
    <property type="entry name" value="PRT6_C"/>
    <property type="match status" value="1"/>
</dbReference>
<dbReference type="InterPro" id="IPR044046">
    <property type="entry name" value="E3_ligase_UBR-like_C"/>
</dbReference>
<dbReference type="CDD" id="cd16482">
    <property type="entry name" value="RING-H2_UBR1-like"/>
    <property type="match status" value="1"/>
</dbReference>
<dbReference type="GO" id="GO:0005737">
    <property type="term" value="C:cytoplasm"/>
    <property type="evidence" value="ECO:0007669"/>
    <property type="project" value="TreeGrafter"/>
</dbReference>
<name>A0A6J1CUV9_MOMCH</name>
<dbReference type="InterPro" id="IPR042065">
    <property type="entry name" value="E3_ELL-like"/>
</dbReference>
<dbReference type="RefSeq" id="XP_022145578.1">
    <property type="nucleotide sequence ID" value="XM_022289886.1"/>
</dbReference>
<evidence type="ECO:0000256" key="1">
    <source>
        <dbReference type="ARBA" id="ARBA00000900"/>
    </source>
</evidence>
<dbReference type="Pfam" id="PF22960">
    <property type="entry name" value="WHD_UBR1"/>
    <property type="match status" value="1"/>
</dbReference>
<comment type="function">
    <text evidence="10">Ubiquitin ligase protein which is a component of the N-end rule pathway. Recognizes and binds to proteins bearing specific N-terminal residues that are destabilizing according to the N-end rule, leading to their ubiquitination and subsequent degradation.</text>
</comment>
<keyword evidence="13" id="KW-1185">Reference proteome</keyword>
<evidence type="ECO:0000313" key="16">
    <source>
        <dbReference type="RefSeq" id="XP_022145580.1"/>
    </source>
</evidence>
<evidence type="ECO:0000259" key="12">
    <source>
        <dbReference type="PROSITE" id="PS51157"/>
    </source>
</evidence>
<dbReference type="PANTHER" id="PTHR21497:SF53">
    <property type="entry name" value="E3 UBIQUITIN-PROTEIN LIGASE PRT6"/>
    <property type="match status" value="1"/>
</dbReference>
<evidence type="ECO:0000313" key="15">
    <source>
        <dbReference type="RefSeq" id="XP_022145579.1"/>
    </source>
</evidence>
<dbReference type="EC" id="2.3.2.27" evidence="10"/>
<dbReference type="SUPFAM" id="SSF46785">
    <property type="entry name" value="Winged helix' DNA-binding domain"/>
    <property type="match status" value="1"/>
</dbReference>
<dbReference type="GO" id="GO:0008270">
    <property type="term" value="F:zinc ion binding"/>
    <property type="evidence" value="ECO:0007669"/>
    <property type="project" value="UniProtKB-UniRule"/>
</dbReference>
<evidence type="ECO:0000256" key="10">
    <source>
        <dbReference type="RuleBase" id="RU366018"/>
    </source>
</evidence>
<dbReference type="InterPro" id="IPR003126">
    <property type="entry name" value="Znf_UBR"/>
</dbReference>
<dbReference type="PANTHER" id="PTHR21497">
    <property type="entry name" value="UBIQUITIN LIGASE E3 ALPHA-RELATED"/>
    <property type="match status" value="1"/>
</dbReference>
<evidence type="ECO:0000313" key="13">
    <source>
        <dbReference type="Proteomes" id="UP000504603"/>
    </source>
</evidence>
<dbReference type="OrthoDB" id="26387at2759"/>
<keyword evidence="6 10" id="KW-0833">Ubl conjugation pathway</keyword>
<dbReference type="GeneID" id="111014998"/>
<evidence type="ECO:0000256" key="2">
    <source>
        <dbReference type="ARBA" id="ARBA00004906"/>
    </source>
</evidence>